<dbReference type="Proteomes" id="UP000001075">
    <property type="component" value="Unassembled WGS sequence"/>
</dbReference>
<organism evidence="1 2">
    <name type="scientific">Cricetulus griseus</name>
    <name type="common">Chinese hamster</name>
    <name type="synonym">Cricetulus barabensis griseus</name>
    <dbReference type="NCBI Taxonomy" id="10029"/>
    <lineage>
        <taxon>Eukaryota</taxon>
        <taxon>Metazoa</taxon>
        <taxon>Chordata</taxon>
        <taxon>Craniata</taxon>
        <taxon>Vertebrata</taxon>
        <taxon>Euteleostomi</taxon>
        <taxon>Mammalia</taxon>
        <taxon>Eutheria</taxon>
        <taxon>Euarchontoglires</taxon>
        <taxon>Glires</taxon>
        <taxon>Rodentia</taxon>
        <taxon>Myomorpha</taxon>
        <taxon>Muroidea</taxon>
        <taxon>Cricetidae</taxon>
        <taxon>Cricetinae</taxon>
        <taxon>Cricetulus</taxon>
    </lineage>
</organism>
<sequence>MAPKGMVLLGGVALLELVWSCRRKYVFMKVGFEVSYLLKILSRMTVHFLLPSDQDVASTMSACTLPCSLL</sequence>
<name>G3GRS0_CRIGR</name>
<dbReference type="EMBL" id="JH000004">
    <property type="protein sequence ID" value="EGV94063.1"/>
    <property type="molecule type" value="Genomic_DNA"/>
</dbReference>
<dbReference type="InParanoid" id="G3GRS0"/>
<accession>G3GRS0</accession>
<protein>
    <submittedName>
        <fullName evidence="1">Uncharacterized protein</fullName>
    </submittedName>
</protein>
<evidence type="ECO:0000313" key="1">
    <source>
        <dbReference type="EMBL" id="EGV94063.1"/>
    </source>
</evidence>
<evidence type="ECO:0000313" key="2">
    <source>
        <dbReference type="Proteomes" id="UP000001075"/>
    </source>
</evidence>
<proteinExistence type="predicted"/>
<reference evidence="2" key="1">
    <citation type="journal article" date="2011" name="Nat. Biotechnol.">
        <title>The genomic sequence of the Chinese hamster ovary (CHO)-K1 cell line.</title>
        <authorList>
            <person name="Xu X."/>
            <person name="Nagarajan H."/>
            <person name="Lewis N.E."/>
            <person name="Pan S."/>
            <person name="Cai Z."/>
            <person name="Liu X."/>
            <person name="Chen W."/>
            <person name="Xie M."/>
            <person name="Wang W."/>
            <person name="Hammond S."/>
            <person name="Andersen M.R."/>
            <person name="Neff N."/>
            <person name="Passarelli B."/>
            <person name="Koh W."/>
            <person name="Fan H.C."/>
            <person name="Wang J."/>
            <person name="Gui Y."/>
            <person name="Lee K.H."/>
            <person name="Betenbaugh M.J."/>
            <person name="Quake S.R."/>
            <person name="Famili I."/>
            <person name="Palsson B.O."/>
            <person name="Wang J."/>
        </authorList>
    </citation>
    <scope>NUCLEOTIDE SEQUENCE [LARGE SCALE GENOMIC DNA]</scope>
    <source>
        <strain evidence="2">CHO K1 cell line</strain>
    </source>
</reference>
<gene>
    <name evidence="1" type="ORF">I79_000213</name>
</gene>
<dbReference type="AlphaFoldDB" id="G3GRS0"/>